<dbReference type="EMBL" id="LBYB01000008">
    <property type="protein sequence ID" value="KKR41643.1"/>
    <property type="molecule type" value="Genomic_DNA"/>
</dbReference>
<evidence type="ECO:0000313" key="2">
    <source>
        <dbReference type="EMBL" id="KKR41643.1"/>
    </source>
</evidence>
<keyword evidence="1" id="KW-1277">Toxin-antitoxin system</keyword>
<dbReference type="InterPro" id="IPR035093">
    <property type="entry name" value="RelE/ParE_toxin_dom_sf"/>
</dbReference>
<dbReference type="InterPro" id="IPR007712">
    <property type="entry name" value="RelE/ParE_toxin"/>
</dbReference>
<reference evidence="2 3" key="1">
    <citation type="journal article" date="2015" name="Nature">
        <title>rRNA introns, odd ribosomes, and small enigmatic genomes across a large radiation of phyla.</title>
        <authorList>
            <person name="Brown C.T."/>
            <person name="Hug L.A."/>
            <person name="Thomas B.C."/>
            <person name="Sharon I."/>
            <person name="Castelle C.J."/>
            <person name="Singh A."/>
            <person name="Wilkins M.J."/>
            <person name="Williams K.H."/>
            <person name="Banfield J.F."/>
        </authorList>
    </citation>
    <scope>NUCLEOTIDE SEQUENCE [LARGE SCALE GENOMIC DNA]</scope>
</reference>
<dbReference type="InterPro" id="IPR004386">
    <property type="entry name" value="Toxin_YafQ-like"/>
</dbReference>
<evidence type="ECO:0000256" key="1">
    <source>
        <dbReference type="ARBA" id="ARBA00022649"/>
    </source>
</evidence>
<proteinExistence type="predicted"/>
<accession>A0A0G0QNF3</accession>
<evidence type="ECO:0000313" key="3">
    <source>
        <dbReference type="Proteomes" id="UP000034881"/>
    </source>
</evidence>
<dbReference type="NCBIfam" id="TIGR02385">
    <property type="entry name" value="RelE_StbE"/>
    <property type="match status" value="1"/>
</dbReference>
<evidence type="ECO:0008006" key="4">
    <source>
        <dbReference type="Google" id="ProtNLM"/>
    </source>
</evidence>
<organism evidence="2 3">
    <name type="scientific">Candidatus Daviesbacteria bacterium GW2011_GWC2_40_12</name>
    <dbReference type="NCBI Taxonomy" id="1618431"/>
    <lineage>
        <taxon>Bacteria</taxon>
        <taxon>Candidatus Daviesiibacteriota</taxon>
    </lineage>
</organism>
<dbReference type="Proteomes" id="UP000034881">
    <property type="component" value="Unassembled WGS sequence"/>
</dbReference>
<protein>
    <recommendedName>
        <fullName evidence="4">Plasmid stabilization system</fullName>
    </recommendedName>
</protein>
<dbReference type="Pfam" id="PF15738">
    <property type="entry name" value="YafQ_toxin"/>
    <property type="match status" value="1"/>
</dbReference>
<gene>
    <name evidence="2" type="ORF">UT77_C0008G0015</name>
</gene>
<dbReference type="AlphaFoldDB" id="A0A0G0QNF3"/>
<name>A0A0G0QNF3_9BACT</name>
<comment type="caution">
    <text evidence="2">The sequence shown here is derived from an EMBL/GenBank/DDBJ whole genome shotgun (WGS) entry which is preliminary data.</text>
</comment>
<dbReference type="SUPFAM" id="SSF143011">
    <property type="entry name" value="RelE-like"/>
    <property type="match status" value="1"/>
</dbReference>
<dbReference type="Gene3D" id="3.30.2310.20">
    <property type="entry name" value="RelE-like"/>
    <property type="match status" value="1"/>
</dbReference>
<sequence>MKIKLHKNFQKHYIKLTSSQKKKFKERRDIFLQDEFNPILNNHALKGTYMGYRSINITGDLRAIFRRNNEEIIFVAIDSHSNLYG</sequence>